<dbReference type="Proteomes" id="UP000230750">
    <property type="component" value="Unassembled WGS sequence"/>
</dbReference>
<evidence type="ECO:0000256" key="2">
    <source>
        <dbReference type="SAM" id="Phobius"/>
    </source>
</evidence>
<name>A0A2G8KTG2_STIJA</name>
<accession>A0A2G8KTG2</accession>
<dbReference type="AlphaFoldDB" id="A0A2G8KTG2"/>
<feature type="compositionally biased region" description="Pro residues" evidence="1">
    <location>
        <begin position="295"/>
        <end position="313"/>
    </location>
</feature>
<proteinExistence type="predicted"/>
<feature type="transmembrane region" description="Helical" evidence="2">
    <location>
        <begin position="206"/>
        <end position="229"/>
    </location>
</feature>
<reference evidence="3 4" key="1">
    <citation type="journal article" date="2017" name="PLoS Biol.">
        <title>The sea cucumber genome provides insights into morphological evolution and visceral regeneration.</title>
        <authorList>
            <person name="Zhang X."/>
            <person name="Sun L."/>
            <person name="Yuan J."/>
            <person name="Sun Y."/>
            <person name="Gao Y."/>
            <person name="Zhang L."/>
            <person name="Li S."/>
            <person name="Dai H."/>
            <person name="Hamel J.F."/>
            <person name="Liu C."/>
            <person name="Yu Y."/>
            <person name="Liu S."/>
            <person name="Lin W."/>
            <person name="Guo K."/>
            <person name="Jin S."/>
            <person name="Xu P."/>
            <person name="Storey K.B."/>
            <person name="Huan P."/>
            <person name="Zhang T."/>
            <person name="Zhou Y."/>
            <person name="Zhang J."/>
            <person name="Lin C."/>
            <person name="Li X."/>
            <person name="Xing L."/>
            <person name="Huo D."/>
            <person name="Sun M."/>
            <person name="Wang L."/>
            <person name="Mercier A."/>
            <person name="Li F."/>
            <person name="Yang H."/>
            <person name="Xiang J."/>
        </authorList>
    </citation>
    <scope>NUCLEOTIDE SEQUENCE [LARGE SCALE GENOMIC DNA]</scope>
    <source>
        <strain evidence="3">Shaxun</strain>
        <tissue evidence="3">Muscle</tissue>
    </source>
</reference>
<gene>
    <name evidence="3" type="ORF">BSL78_11865</name>
</gene>
<evidence type="ECO:0000313" key="4">
    <source>
        <dbReference type="Proteomes" id="UP000230750"/>
    </source>
</evidence>
<evidence type="ECO:0000313" key="3">
    <source>
        <dbReference type="EMBL" id="PIK51262.1"/>
    </source>
</evidence>
<evidence type="ECO:0000256" key="1">
    <source>
        <dbReference type="SAM" id="MobiDB-lite"/>
    </source>
</evidence>
<sequence length="406" mass="44289">YLQKWQDILPEISFWFPVEIQLPTSEFLSIACITKMQGVQTVQQPLPQAMQWQTVAPPVVPTETQTSAEPRRGFPARSTGFIQALLGLALLICGIIVIGVDFPEVNYNTDSCNRKTVEGIDRSDKQAWCIWIGVAIICKSVFGIFSKKSKILISLYMAFSITVCVISGIGLIPVSISLGKSNQIRVELKDDSTSTAARLHLEMYCIMLTCLLAEFVLAIIGASSTCSGLDKSKPRQQVMYYQAQVPLFQSPSPFIVQYGPPPPYPGQLAPYPVIQTTGHALPSGDLPQQLVVPPASQPPPAYQPSPVSQPPPVTTTTCPTTTTCVSTPPSGMYLTPDVREGATAPVQADDDSTYLQPNARYERAIPSPGNQNEYSYADHQSRPAPPPDDPNNNRADNEDSYVTINN</sequence>
<feature type="transmembrane region" description="Helical" evidence="2">
    <location>
        <begin position="152"/>
        <end position="176"/>
    </location>
</feature>
<feature type="non-terminal residue" evidence="3">
    <location>
        <position position="1"/>
    </location>
</feature>
<feature type="region of interest" description="Disordered" evidence="1">
    <location>
        <begin position="344"/>
        <end position="406"/>
    </location>
</feature>
<feature type="transmembrane region" description="Helical" evidence="2">
    <location>
        <begin position="125"/>
        <end position="145"/>
    </location>
</feature>
<keyword evidence="4" id="KW-1185">Reference proteome</keyword>
<protein>
    <submittedName>
        <fullName evidence="3">Uncharacterized protein</fullName>
    </submittedName>
</protein>
<keyword evidence="2" id="KW-0812">Transmembrane</keyword>
<feature type="transmembrane region" description="Helical" evidence="2">
    <location>
        <begin position="81"/>
        <end position="100"/>
    </location>
</feature>
<dbReference type="OrthoDB" id="10071849at2759"/>
<feature type="region of interest" description="Disordered" evidence="1">
    <location>
        <begin position="279"/>
        <end position="318"/>
    </location>
</feature>
<keyword evidence="2" id="KW-0472">Membrane</keyword>
<keyword evidence="2" id="KW-1133">Transmembrane helix</keyword>
<comment type="caution">
    <text evidence="3">The sequence shown here is derived from an EMBL/GenBank/DDBJ whole genome shotgun (WGS) entry which is preliminary data.</text>
</comment>
<organism evidence="3 4">
    <name type="scientific">Stichopus japonicus</name>
    <name type="common">Sea cucumber</name>
    <dbReference type="NCBI Taxonomy" id="307972"/>
    <lineage>
        <taxon>Eukaryota</taxon>
        <taxon>Metazoa</taxon>
        <taxon>Echinodermata</taxon>
        <taxon>Eleutherozoa</taxon>
        <taxon>Echinozoa</taxon>
        <taxon>Holothuroidea</taxon>
        <taxon>Aspidochirotacea</taxon>
        <taxon>Aspidochirotida</taxon>
        <taxon>Stichopodidae</taxon>
        <taxon>Apostichopus</taxon>
    </lineage>
</organism>
<dbReference type="EMBL" id="MRZV01000382">
    <property type="protein sequence ID" value="PIK51262.1"/>
    <property type="molecule type" value="Genomic_DNA"/>
</dbReference>